<name>A0A0G4E485_PSEFS</name>
<dbReference type="AlphaFoldDB" id="A0A0G4E485"/>
<reference evidence="1" key="1">
    <citation type="submission" date="2014-12" db="EMBL/GenBank/DDBJ databases">
        <authorList>
            <person name="Hall J."/>
        </authorList>
    </citation>
    <scope>NUCLEOTIDE SEQUENCE [LARGE SCALE GENOMIC DNA]</scope>
    <source>
        <strain evidence="1">SBW25</strain>
        <plasmid evidence="1">pQBR57</plasmid>
    </source>
</reference>
<organism evidence="1">
    <name type="scientific">Pseudomonas fluorescens (strain SBW25)</name>
    <dbReference type="NCBI Taxonomy" id="216595"/>
    <lineage>
        <taxon>Bacteria</taxon>
        <taxon>Pseudomonadati</taxon>
        <taxon>Pseudomonadota</taxon>
        <taxon>Gammaproteobacteria</taxon>
        <taxon>Pseudomonadales</taxon>
        <taxon>Pseudomonadaceae</taxon>
        <taxon>Pseudomonas</taxon>
    </lineage>
</organism>
<gene>
    <name evidence="1" type="ORF">PQBR57_0103</name>
</gene>
<proteinExistence type="predicted"/>
<dbReference type="EMBL" id="LN713926">
    <property type="protein sequence ID" value="CEK42056.1"/>
    <property type="molecule type" value="Genomic_DNA"/>
</dbReference>
<geneLocation type="plasmid" evidence="1">
    <name>pQBR57</name>
</geneLocation>
<keyword evidence="1" id="KW-0614">Plasmid</keyword>
<sequence length="276" mass="30888">MRGASGSLRAASTALDNKVECVHRPPQSFRNQPVNDTSTMDLTKPVKGMIPFPPASEVFASNELFLAEHLHPLFSIDASIINTAWSGKLHMLSPIESSEGLPGDLSVELGVHNPMLTTNWIGFKVEDGLYKLCGNPRYFFMHPDNSQVSEPLPGAREALRQHYEAQQASYNRSKDWYLKHGTIAKIDWDSTKPVCFVGQLGGMANGNHNWVTAVEYPVHVERNEEGFHAAFPISPSGRRFHHVASVPGQNYRQYGADNILMFYEPVEKLVLFTFDF</sequence>
<reference evidence="1" key="2">
    <citation type="submission" date="2015-06" db="EMBL/GenBank/DDBJ databases">
        <title>Environmentally co-occuring mercury resistance plasmids are genetically and phenotypically diverse and confer variable context-dependent fitness effects.</title>
        <authorList>
            <person name="Hall J.P.J."/>
            <person name="Harrison E."/>
            <person name="Lilley A.K."/>
            <person name="Paterson S."/>
            <person name="Spiers A.J."/>
            <person name="Brockhurst M.A."/>
        </authorList>
    </citation>
    <scope>NUCLEOTIDE SEQUENCE [LARGE SCALE GENOMIC DNA]</scope>
    <source>
        <strain evidence="1">SBW25</strain>
        <plasmid evidence="1">pQBR57</plasmid>
    </source>
</reference>
<protein>
    <submittedName>
        <fullName evidence="1">Enolase</fullName>
    </submittedName>
</protein>
<accession>A0A0G4E485</accession>
<evidence type="ECO:0000313" key="1">
    <source>
        <dbReference type="EMBL" id="CEK42056.1"/>
    </source>
</evidence>